<dbReference type="Pfam" id="PF04082">
    <property type="entry name" value="Fungal_trans"/>
    <property type="match status" value="1"/>
</dbReference>
<dbReference type="EMBL" id="KN840460">
    <property type="protein sequence ID" value="KIP09946.1"/>
    <property type="molecule type" value="Genomic_DNA"/>
</dbReference>
<dbReference type="OrthoDB" id="424974at2759"/>
<feature type="domain" description="4Fe-4S ferredoxin-type" evidence="8">
    <location>
        <begin position="51"/>
        <end position="83"/>
    </location>
</feature>
<proteinExistence type="predicted"/>
<protein>
    <recommendedName>
        <fullName evidence="11">Zn(2)-C6 fungal-type domain-containing protein</fullName>
    </recommendedName>
</protein>
<keyword evidence="2" id="KW-0479">Metal-binding</keyword>
<keyword evidence="3" id="KW-0539">Nucleus</keyword>
<dbReference type="HOGENOM" id="CLU_007340_4_3_1"/>
<dbReference type="GO" id="GO:0006351">
    <property type="term" value="P:DNA-templated transcription"/>
    <property type="evidence" value="ECO:0007669"/>
    <property type="project" value="InterPro"/>
</dbReference>
<dbReference type="GO" id="GO:0003677">
    <property type="term" value="F:DNA binding"/>
    <property type="evidence" value="ECO:0007669"/>
    <property type="project" value="InterPro"/>
</dbReference>
<keyword evidence="6" id="KW-0812">Transmembrane</keyword>
<keyword evidence="10" id="KW-1185">Reference proteome</keyword>
<gene>
    <name evidence="9" type="ORF">PHLGIDRAFT_102031</name>
</gene>
<keyword evidence="4" id="KW-0175">Coiled coil</keyword>
<dbReference type="GO" id="GO:0000981">
    <property type="term" value="F:DNA-binding transcription factor activity, RNA polymerase II-specific"/>
    <property type="evidence" value="ECO:0007669"/>
    <property type="project" value="InterPro"/>
</dbReference>
<evidence type="ECO:0000259" key="7">
    <source>
        <dbReference type="PROSITE" id="PS50048"/>
    </source>
</evidence>
<dbReference type="SUPFAM" id="SSF57701">
    <property type="entry name" value="Zn2/Cys6 DNA-binding domain"/>
    <property type="match status" value="1"/>
</dbReference>
<name>A0A0C3S392_PHLG1</name>
<keyword evidence="6" id="KW-0472">Membrane</keyword>
<dbReference type="CDD" id="cd00067">
    <property type="entry name" value="GAL4"/>
    <property type="match status" value="1"/>
</dbReference>
<keyword evidence="6" id="KW-1133">Transmembrane helix</keyword>
<dbReference type="PANTHER" id="PTHR31001:SF56">
    <property type="entry name" value="ZN(2)-C6 FUNGAL-TYPE DOMAIN-CONTAINING PROTEIN"/>
    <property type="match status" value="1"/>
</dbReference>
<dbReference type="STRING" id="745531.A0A0C3S392"/>
<evidence type="ECO:0000256" key="5">
    <source>
        <dbReference type="SAM" id="MobiDB-lite"/>
    </source>
</evidence>
<dbReference type="AlphaFoldDB" id="A0A0C3S392"/>
<evidence type="ECO:0008006" key="11">
    <source>
        <dbReference type="Google" id="ProtNLM"/>
    </source>
</evidence>
<sequence>MAASSSASARRRGPPEQGSAPSPASAPYSKTVAKEIRRSRGEIACAECRRLKVRCNRQIPCSTCISRGCVALCPNGILPPGDNSRFVSAAKDHLHKKLSKLEERMRALEDALAIAQSAECAEPHPLLRHPFRSDEPLDDDDGDEASDEKDSGEEALADSFGTLHINPTEKTIRFYGPSGGVEDERPPASPIESDDCSINLRALGFPVEIDPFYNSFPLAPVGLPVATARSIAESFLPRRDRAVSLCRLMLEHLSWMFQIVSFQQFAQELLPNIYVAEQSATISLCGAHDLALFFCVLAIGALVDLSLPAYNSQAQRYYVLARVSLALQPMTRDASLSTVKALHLISIYNGMSGRESNMSNTYTVLNLAGRLAQKVYIDPSHWKLSPKDAYDRRTYFWNLVSGDLWQSLGTGRPPGLANAFGHCKIPTESEERQYQKGELAAVGFGVWGFHASEHLLIPVMQIVMSTKPPSYREVLELDKTIRSFKMPSISESMDSPSTAVSMMCFVRSNYMELILLALHRPFFAQAMAMNPQNPLEGPYGHSFITAYKCACIVIDTTNYAYKRNQPILSRIWMIWSFCFTSAIIVGAVASRCKDLNIDPPPLAVLHQACMLFEVASKTNSRAAKALVRRRLSLVGEIFLTSS</sequence>
<dbReference type="InterPro" id="IPR036864">
    <property type="entry name" value="Zn2-C6_fun-type_DNA-bd_sf"/>
</dbReference>
<dbReference type="PROSITE" id="PS00463">
    <property type="entry name" value="ZN2_CY6_FUNGAL_1"/>
    <property type="match status" value="1"/>
</dbReference>
<dbReference type="Gene3D" id="4.10.240.10">
    <property type="entry name" value="Zn(2)-C6 fungal-type DNA-binding domain"/>
    <property type="match status" value="1"/>
</dbReference>
<feature type="region of interest" description="Disordered" evidence="5">
    <location>
        <begin position="1"/>
        <end position="31"/>
    </location>
</feature>
<dbReference type="Pfam" id="PF00172">
    <property type="entry name" value="Zn_clus"/>
    <property type="match status" value="1"/>
</dbReference>
<organism evidence="9 10">
    <name type="scientific">Phlebiopsis gigantea (strain 11061_1 CR5-6)</name>
    <name type="common">White-rot fungus</name>
    <name type="synonym">Peniophora gigantea</name>
    <dbReference type="NCBI Taxonomy" id="745531"/>
    <lineage>
        <taxon>Eukaryota</taxon>
        <taxon>Fungi</taxon>
        <taxon>Dikarya</taxon>
        <taxon>Basidiomycota</taxon>
        <taxon>Agaricomycotina</taxon>
        <taxon>Agaricomycetes</taxon>
        <taxon>Polyporales</taxon>
        <taxon>Phanerochaetaceae</taxon>
        <taxon>Phlebiopsis</taxon>
    </lineage>
</organism>
<feature type="compositionally biased region" description="Acidic residues" evidence="5">
    <location>
        <begin position="136"/>
        <end position="156"/>
    </location>
</feature>
<feature type="coiled-coil region" evidence="4">
    <location>
        <begin position="91"/>
        <end position="118"/>
    </location>
</feature>
<reference evidence="9 10" key="1">
    <citation type="journal article" date="2014" name="PLoS Genet.">
        <title>Analysis of the Phlebiopsis gigantea genome, transcriptome and secretome provides insight into its pioneer colonization strategies of wood.</title>
        <authorList>
            <person name="Hori C."/>
            <person name="Ishida T."/>
            <person name="Igarashi K."/>
            <person name="Samejima M."/>
            <person name="Suzuki H."/>
            <person name="Master E."/>
            <person name="Ferreira P."/>
            <person name="Ruiz-Duenas F.J."/>
            <person name="Held B."/>
            <person name="Canessa P."/>
            <person name="Larrondo L.F."/>
            <person name="Schmoll M."/>
            <person name="Druzhinina I.S."/>
            <person name="Kubicek C.P."/>
            <person name="Gaskell J.A."/>
            <person name="Kersten P."/>
            <person name="St John F."/>
            <person name="Glasner J."/>
            <person name="Sabat G."/>
            <person name="Splinter BonDurant S."/>
            <person name="Syed K."/>
            <person name="Yadav J."/>
            <person name="Mgbeahuruike A.C."/>
            <person name="Kovalchuk A."/>
            <person name="Asiegbu F.O."/>
            <person name="Lackner G."/>
            <person name="Hoffmeister D."/>
            <person name="Rencoret J."/>
            <person name="Gutierrez A."/>
            <person name="Sun H."/>
            <person name="Lindquist E."/>
            <person name="Barry K."/>
            <person name="Riley R."/>
            <person name="Grigoriev I.V."/>
            <person name="Henrissat B."/>
            <person name="Kues U."/>
            <person name="Berka R.M."/>
            <person name="Martinez A.T."/>
            <person name="Covert S.F."/>
            <person name="Blanchette R.A."/>
            <person name="Cullen D."/>
        </authorList>
    </citation>
    <scope>NUCLEOTIDE SEQUENCE [LARGE SCALE GENOMIC DNA]</scope>
    <source>
        <strain evidence="9 10">11061_1 CR5-6</strain>
    </source>
</reference>
<dbReference type="PROSITE" id="PS51379">
    <property type="entry name" value="4FE4S_FER_2"/>
    <property type="match status" value="1"/>
</dbReference>
<evidence type="ECO:0000259" key="8">
    <source>
        <dbReference type="PROSITE" id="PS51379"/>
    </source>
</evidence>
<dbReference type="InterPro" id="IPR001138">
    <property type="entry name" value="Zn2Cys6_DnaBD"/>
</dbReference>
<dbReference type="PROSITE" id="PS50048">
    <property type="entry name" value="ZN2_CY6_FUNGAL_2"/>
    <property type="match status" value="1"/>
</dbReference>
<dbReference type="SMART" id="SM00066">
    <property type="entry name" value="GAL4"/>
    <property type="match status" value="1"/>
</dbReference>
<dbReference type="GO" id="GO:0005634">
    <property type="term" value="C:nucleus"/>
    <property type="evidence" value="ECO:0007669"/>
    <property type="project" value="UniProtKB-SubCell"/>
</dbReference>
<feature type="region of interest" description="Disordered" evidence="5">
    <location>
        <begin position="125"/>
        <end position="160"/>
    </location>
</feature>
<evidence type="ECO:0000256" key="6">
    <source>
        <dbReference type="SAM" id="Phobius"/>
    </source>
</evidence>
<dbReference type="InterPro" id="IPR050613">
    <property type="entry name" value="Sec_Metabolite_Reg"/>
</dbReference>
<dbReference type="GO" id="GO:0008270">
    <property type="term" value="F:zinc ion binding"/>
    <property type="evidence" value="ECO:0007669"/>
    <property type="project" value="InterPro"/>
</dbReference>
<dbReference type="PANTHER" id="PTHR31001">
    <property type="entry name" value="UNCHARACTERIZED TRANSCRIPTIONAL REGULATORY PROTEIN"/>
    <property type="match status" value="1"/>
</dbReference>
<feature type="transmembrane region" description="Helical" evidence="6">
    <location>
        <begin position="571"/>
        <end position="589"/>
    </location>
</feature>
<evidence type="ECO:0000256" key="1">
    <source>
        <dbReference type="ARBA" id="ARBA00004123"/>
    </source>
</evidence>
<evidence type="ECO:0000256" key="2">
    <source>
        <dbReference type="ARBA" id="ARBA00022723"/>
    </source>
</evidence>
<dbReference type="Proteomes" id="UP000053257">
    <property type="component" value="Unassembled WGS sequence"/>
</dbReference>
<evidence type="ECO:0000256" key="4">
    <source>
        <dbReference type="SAM" id="Coils"/>
    </source>
</evidence>
<dbReference type="InterPro" id="IPR017896">
    <property type="entry name" value="4Fe4S_Fe-S-bd"/>
</dbReference>
<dbReference type="InterPro" id="IPR007219">
    <property type="entry name" value="XnlR_reg_dom"/>
</dbReference>
<evidence type="ECO:0000313" key="9">
    <source>
        <dbReference type="EMBL" id="KIP09946.1"/>
    </source>
</evidence>
<feature type="domain" description="Zn(2)-C6 fungal-type" evidence="7">
    <location>
        <begin position="44"/>
        <end position="73"/>
    </location>
</feature>
<evidence type="ECO:0000313" key="10">
    <source>
        <dbReference type="Proteomes" id="UP000053257"/>
    </source>
</evidence>
<accession>A0A0C3S392</accession>
<evidence type="ECO:0000256" key="3">
    <source>
        <dbReference type="ARBA" id="ARBA00023242"/>
    </source>
</evidence>
<comment type="subcellular location">
    <subcellularLocation>
        <location evidence="1">Nucleus</location>
    </subcellularLocation>
</comment>
<dbReference type="CDD" id="cd12148">
    <property type="entry name" value="fungal_TF_MHR"/>
    <property type="match status" value="1"/>
</dbReference>